<dbReference type="Pfam" id="PF13561">
    <property type="entry name" value="adh_short_C2"/>
    <property type="match status" value="1"/>
</dbReference>
<dbReference type="InterPro" id="IPR020904">
    <property type="entry name" value="Sc_DH/Rdtase_CS"/>
</dbReference>
<dbReference type="EMBL" id="JAWIIV010000055">
    <property type="protein sequence ID" value="MEC4723469.1"/>
    <property type="molecule type" value="Genomic_DNA"/>
</dbReference>
<sequence length="244" mass="25318">MMEPAKGWALVTGAGAGIGRAIADRLAADGFSLLTIDRQEPARPHTNEIFVQADLADQGETAQALETLIGSRDIAVLVNNVGTVRPAAIEDTTLADLNAVVALNLGCALQCTQAVLPRMRQAHYGRIVNISSRAALGKELRTAYAATKAGLHGMTRTWALELAPHGITVNAVGPGPIGTELFHAVNPAGSPRTKAIINGVPVARLGTPDDVAHAVSFFSDVRAGFITGQVLYVCGGMTVGLGPQ</sequence>
<accession>A0ABU6JIH9</accession>
<dbReference type="PANTHER" id="PTHR42879">
    <property type="entry name" value="3-OXOACYL-(ACYL-CARRIER-PROTEIN) REDUCTASE"/>
    <property type="match status" value="1"/>
</dbReference>
<evidence type="ECO:0000313" key="2">
    <source>
        <dbReference type="EMBL" id="MEC4723469.1"/>
    </source>
</evidence>
<gene>
    <name evidence="2" type="ORF">RY831_30475</name>
</gene>
<reference evidence="2 3" key="1">
    <citation type="submission" date="2023-10" db="EMBL/GenBank/DDBJ databases">
        <title>Noviherbaspirillum sp. CPCC 100848 genome assembly.</title>
        <authorList>
            <person name="Li X.Y."/>
            <person name="Fang X.M."/>
        </authorList>
    </citation>
    <scope>NUCLEOTIDE SEQUENCE [LARGE SCALE GENOMIC DNA]</scope>
    <source>
        <strain evidence="2 3">CPCC 100848</strain>
    </source>
</reference>
<dbReference type="RefSeq" id="WP_326510082.1">
    <property type="nucleotide sequence ID" value="NZ_JAWIIV010000055.1"/>
</dbReference>
<dbReference type="CDD" id="cd05233">
    <property type="entry name" value="SDR_c"/>
    <property type="match status" value="1"/>
</dbReference>
<name>A0ABU6JIH9_9BURK</name>
<dbReference type="Gene3D" id="3.40.50.720">
    <property type="entry name" value="NAD(P)-binding Rossmann-like Domain"/>
    <property type="match status" value="1"/>
</dbReference>
<proteinExistence type="inferred from homology"/>
<dbReference type="InterPro" id="IPR002347">
    <property type="entry name" value="SDR_fam"/>
</dbReference>
<organism evidence="2 3">
    <name type="scientific">Noviherbaspirillum album</name>
    <dbReference type="NCBI Taxonomy" id="3080276"/>
    <lineage>
        <taxon>Bacteria</taxon>
        <taxon>Pseudomonadati</taxon>
        <taxon>Pseudomonadota</taxon>
        <taxon>Betaproteobacteria</taxon>
        <taxon>Burkholderiales</taxon>
        <taxon>Oxalobacteraceae</taxon>
        <taxon>Noviherbaspirillum</taxon>
    </lineage>
</organism>
<keyword evidence="3" id="KW-1185">Reference proteome</keyword>
<dbReference type="PRINTS" id="PR00080">
    <property type="entry name" value="SDRFAMILY"/>
</dbReference>
<dbReference type="PROSITE" id="PS00061">
    <property type="entry name" value="ADH_SHORT"/>
    <property type="match status" value="1"/>
</dbReference>
<comment type="caution">
    <text evidence="2">The sequence shown here is derived from an EMBL/GenBank/DDBJ whole genome shotgun (WGS) entry which is preliminary data.</text>
</comment>
<protein>
    <submittedName>
        <fullName evidence="2">SDR family oxidoreductase</fullName>
    </submittedName>
</protein>
<evidence type="ECO:0000313" key="3">
    <source>
        <dbReference type="Proteomes" id="UP001352263"/>
    </source>
</evidence>
<dbReference type="InterPro" id="IPR050259">
    <property type="entry name" value="SDR"/>
</dbReference>
<dbReference type="PANTHER" id="PTHR42879:SF2">
    <property type="entry name" value="3-OXOACYL-[ACYL-CARRIER-PROTEIN] REDUCTASE FABG"/>
    <property type="match status" value="1"/>
</dbReference>
<dbReference type="Proteomes" id="UP001352263">
    <property type="component" value="Unassembled WGS sequence"/>
</dbReference>
<dbReference type="InterPro" id="IPR036291">
    <property type="entry name" value="NAD(P)-bd_dom_sf"/>
</dbReference>
<dbReference type="SUPFAM" id="SSF51735">
    <property type="entry name" value="NAD(P)-binding Rossmann-fold domains"/>
    <property type="match status" value="1"/>
</dbReference>
<comment type="similarity">
    <text evidence="1">Belongs to the short-chain dehydrogenases/reductases (SDR) family.</text>
</comment>
<dbReference type="PRINTS" id="PR00081">
    <property type="entry name" value="GDHRDH"/>
</dbReference>
<evidence type="ECO:0000256" key="1">
    <source>
        <dbReference type="ARBA" id="ARBA00006484"/>
    </source>
</evidence>